<organism evidence="1 2">
    <name type="scientific">Burkholderia thailandensis</name>
    <dbReference type="NCBI Taxonomy" id="57975"/>
    <lineage>
        <taxon>Bacteria</taxon>
        <taxon>Pseudomonadati</taxon>
        <taxon>Pseudomonadota</taxon>
        <taxon>Betaproteobacteria</taxon>
        <taxon>Burkholderiales</taxon>
        <taxon>Burkholderiaceae</taxon>
        <taxon>Burkholderia</taxon>
        <taxon>pseudomallei group</taxon>
    </lineage>
</organism>
<dbReference type="EMBL" id="QXCT01000001">
    <property type="protein sequence ID" value="MDW9252645.1"/>
    <property type="molecule type" value="Genomic_DNA"/>
</dbReference>
<dbReference type="AlphaFoldDB" id="A0AAW9CPT5"/>
<sequence>MRILSIYSIDAYFDSEKPSHYPIPIPIQHEKSRSARESSISSVFGIVSSARSAAAAS</sequence>
<evidence type="ECO:0000313" key="1">
    <source>
        <dbReference type="EMBL" id="MDW9252645.1"/>
    </source>
</evidence>
<gene>
    <name evidence="1" type="ORF">C7S16_6001</name>
</gene>
<reference evidence="1" key="1">
    <citation type="submission" date="2018-08" db="EMBL/GenBank/DDBJ databases">
        <title>Identification of Burkholderia cepacia strains that express a Burkholderia pseudomallei-like capsular polysaccharide.</title>
        <authorList>
            <person name="Burtnick M.N."/>
            <person name="Vongsouvath M."/>
            <person name="Newton P."/>
            <person name="Wuthiekanun V."/>
            <person name="Limmathurotsakul D."/>
            <person name="Brett P.J."/>
            <person name="Chantratita N."/>
            <person name="Dance D.A."/>
        </authorList>
    </citation>
    <scope>NUCLEOTIDE SEQUENCE</scope>
    <source>
        <strain evidence="1">SBXCC001</strain>
    </source>
</reference>
<dbReference type="Proteomes" id="UP001272137">
    <property type="component" value="Unassembled WGS sequence"/>
</dbReference>
<name>A0AAW9CPT5_BURTH</name>
<proteinExistence type="predicted"/>
<evidence type="ECO:0000313" key="2">
    <source>
        <dbReference type="Proteomes" id="UP001272137"/>
    </source>
</evidence>
<protein>
    <submittedName>
        <fullName evidence="1">Uncharacterized protein</fullName>
    </submittedName>
</protein>
<accession>A0AAW9CPT5</accession>
<comment type="caution">
    <text evidence="1">The sequence shown here is derived from an EMBL/GenBank/DDBJ whole genome shotgun (WGS) entry which is preliminary data.</text>
</comment>